<dbReference type="PANTHER" id="PTHR31798">
    <property type="entry name" value="HYDROXYPROLINE-RICH GLYCOPROTEIN-LIKE"/>
    <property type="match status" value="1"/>
</dbReference>
<dbReference type="Proteomes" id="UP001632038">
    <property type="component" value="Unassembled WGS sequence"/>
</dbReference>
<reference evidence="3" key="1">
    <citation type="journal article" date="2024" name="IScience">
        <title>Strigolactones Initiate the Formation of Haustorium-like Structures in Castilleja.</title>
        <authorList>
            <person name="Buerger M."/>
            <person name="Peterson D."/>
            <person name="Chory J."/>
        </authorList>
    </citation>
    <scope>NUCLEOTIDE SEQUENCE [LARGE SCALE GENOMIC DNA]</scope>
</reference>
<protein>
    <submittedName>
        <fullName evidence="2">Uncharacterized protein</fullName>
    </submittedName>
</protein>
<sequence>MSLHLTTPSSPDVPFTRLFGPNNLNGEPGQKYPLAQYEFQSYQLQPGSPVSHLISPCSGISGSGTSSPFLDRDFAANYPFFLEFRTSNPIKLLDLEKIVRRDWGSWQESGAVTLDAVGPNSRLLKRQDSNIAPLPENGNKGIIVDHRVSFEITEKEVIRCVGPKLAPAESVEKPTETENGVEHSFEVTTNNTTSSEKTHTEQEFQKIRTFTLASTKEFNFDSVDEASIGSSNHW</sequence>
<feature type="compositionally biased region" description="Basic and acidic residues" evidence="1">
    <location>
        <begin position="170"/>
        <end position="185"/>
    </location>
</feature>
<name>A0ABD3DTT6_9LAMI</name>
<feature type="region of interest" description="Disordered" evidence="1">
    <location>
        <begin position="169"/>
        <end position="202"/>
    </location>
</feature>
<keyword evidence="3" id="KW-1185">Reference proteome</keyword>
<evidence type="ECO:0000256" key="1">
    <source>
        <dbReference type="SAM" id="MobiDB-lite"/>
    </source>
</evidence>
<evidence type="ECO:0000313" key="3">
    <source>
        <dbReference type="Proteomes" id="UP001632038"/>
    </source>
</evidence>
<evidence type="ECO:0000313" key="2">
    <source>
        <dbReference type="EMBL" id="KAL3645675.1"/>
    </source>
</evidence>
<proteinExistence type="predicted"/>
<feature type="compositionally biased region" description="Polar residues" evidence="1">
    <location>
        <begin position="186"/>
        <end position="195"/>
    </location>
</feature>
<dbReference type="EMBL" id="JAVIJP010000013">
    <property type="protein sequence ID" value="KAL3645675.1"/>
    <property type="molecule type" value="Genomic_DNA"/>
</dbReference>
<accession>A0ABD3DTT6</accession>
<dbReference type="PANTHER" id="PTHR31798:SF2">
    <property type="entry name" value="HYDROXYPROLINE-RICH GLYCOPROTEIN FAMILY PROTEIN"/>
    <property type="match status" value="1"/>
</dbReference>
<comment type="caution">
    <text evidence="2">The sequence shown here is derived from an EMBL/GenBank/DDBJ whole genome shotgun (WGS) entry which is preliminary data.</text>
</comment>
<organism evidence="2 3">
    <name type="scientific">Castilleja foliolosa</name>
    <dbReference type="NCBI Taxonomy" id="1961234"/>
    <lineage>
        <taxon>Eukaryota</taxon>
        <taxon>Viridiplantae</taxon>
        <taxon>Streptophyta</taxon>
        <taxon>Embryophyta</taxon>
        <taxon>Tracheophyta</taxon>
        <taxon>Spermatophyta</taxon>
        <taxon>Magnoliopsida</taxon>
        <taxon>eudicotyledons</taxon>
        <taxon>Gunneridae</taxon>
        <taxon>Pentapetalae</taxon>
        <taxon>asterids</taxon>
        <taxon>lamiids</taxon>
        <taxon>Lamiales</taxon>
        <taxon>Orobanchaceae</taxon>
        <taxon>Pedicularideae</taxon>
        <taxon>Castillejinae</taxon>
        <taxon>Castilleja</taxon>
    </lineage>
</organism>
<dbReference type="InterPro" id="IPR040420">
    <property type="entry name" value="At1g76660-like"/>
</dbReference>
<dbReference type="AlphaFoldDB" id="A0ABD3DTT6"/>
<gene>
    <name evidence="2" type="ORF">CASFOL_010855</name>
</gene>